<dbReference type="EnsemblMetazoa" id="XM_029492518.1">
    <property type="protein sequence ID" value="XP_029348378.1"/>
    <property type="gene ID" value="LOC100574786"/>
</dbReference>
<keyword evidence="1" id="KW-0880">Kelch repeat</keyword>
<evidence type="ECO:0008006" key="5">
    <source>
        <dbReference type="Google" id="ProtNLM"/>
    </source>
</evidence>
<dbReference type="EnsemblMetazoa" id="XM_029492517.1">
    <property type="protein sequence ID" value="XP_029348377.1"/>
    <property type="gene ID" value="LOC100574786"/>
</dbReference>
<dbReference type="RefSeq" id="XP_029348378.1">
    <property type="nucleotide sequence ID" value="XM_029492518.1"/>
</dbReference>
<evidence type="ECO:0000256" key="2">
    <source>
        <dbReference type="ARBA" id="ARBA00022737"/>
    </source>
</evidence>
<dbReference type="SMART" id="SM00612">
    <property type="entry name" value="Kelch"/>
    <property type="match status" value="2"/>
</dbReference>
<keyword evidence="4" id="KW-1185">Reference proteome</keyword>
<dbReference type="Pfam" id="PF01344">
    <property type="entry name" value="Kelch_1"/>
    <property type="match status" value="2"/>
</dbReference>
<dbReference type="RefSeq" id="XP_029348376.1">
    <property type="nucleotide sequence ID" value="XM_029492516.1"/>
</dbReference>
<dbReference type="SUPFAM" id="SSF117281">
    <property type="entry name" value="Kelch motif"/>
    <property type="match status" value="1"/>
</dbReference>
<dbReference type="InterPro" id="IPR015915">
    <property type="entry name" value="Kelch-typ_b-propeller"/>
</dbReference>
<dbReference type="OrthoDB" id="45365at2759"/>
<dbReference type="PANTHER" id="PTHR24412">
    <property type="entry name" value="KELCH PROTEIN"/>
    <property type="match status" value="1"/>
</dbReference>
<reference evidence="3" key="2">
    <citation type="submission" date="2022-06" db="UniProtKB">
        <authorList>
            <consortium name="EnsemblMetazoa"/>
        </authorList>
    </citation>
    <scope>IDENTIFICATION</scope>
</reference>
<keyword evidence="2" id="KW-0677">Repeat</keyword>
<organism evidence="3 4">
    <name type="scientific">Acyrthosiphon pisum</name>
    <name type="common">Pea aphid</name>
    <dbReference type="NCBI Taxonomy" id="7029"/>
    <lineage>
        <taxon>Eukaryota</taxon>
        <taxon>Metazoa</taxon>
        <taxon>Ecdysozoa</taxon>
        <taxon>Arthropoda</taxon>
        <taxon>Hexapoda</taxon>
        <taxon>Insecta</taxon>
        <taxon>Pterygota</taxon>
        <taxon>Neoptera</taxon>
        <taxon>Paraneoptera</taxon>
        <taxon>Hemiptera</taxon>
        <taxon>Sternorrhyncha</taxon>
        <taxon>Aphidomorpha</taxon>
        <taxon>Aphidoidea</taxon>
        <taxon>Aphididae</taxon>
        <taxon>Macrosiphini</taxon>
        <taxon>Acyrthosiphon</taxon>
    </lineage>
</organism>
<accession>A0A8R2NUA4</accession>
<proteinExistence type="predicted"/>
<dbReference type="EnsemblMetazoa" id="XM_029492516.1">
    <property type="protein sequence ID" value="XP_029348376.1"/>
    <property type="gene ID" value="LOC100574786"/>
</dbReference>
<dbReference type="InterPro" id="IPR006652">
    <property type="entry name" value="Kelch_1"/>
</dbReference>
<evidence type="ECO:0000313" key="3">
    <source>
        <dbReference type="EnsemblMetazoa" id="XP_029348378.1"/>
    </source>
</evidence>
<name>A0A8R2NUA4_ACYPI</name>
<dbReference type="RefSeq" id="XP_029348377.1">
    <property type="nucleotide sequence ID" value="XM_029492517.1"/>
</dbReference>
<dbReference type="Gene3D" id="2.120.10.80">
    <property type="entry name" value="Kelch-type beta propeller"/>
    <property type="match status" value="1"/>
</dbReference>
<evidence type="ECO:0000313" key="4">
    <source>
        <dbReference type="Proteomes" id="UP000007819"/>
    </source>
</evidence>
<dbReference type="GeneID" id="100574786"/>
<dbReference type="Proteomes" id="UP000007819">
    <property type="component" value="Unassembled WGS sequence"/>
</dbReference>
<dbReference type="PRINTS" id="PR00501">
    <property type="entry name" value="KELCHREPEAT"/>
</dbReference>
<evidence type="ECO:0000256" key="1">
    <source>
        <dbReference type="ARBA" id="ARBA00022441"/>
    </source>
</evidence>
<dbReference type="AlphaFoldDB" id="A0A8R2NUA4"/>
<dbReference type="PANTHER" id="PTHR24412:SF441">
    <property type="entry name" value="KELCH-LIKE PROTEIN 28"/>
    <property type="match status" value="1"/>
</dbReference>
<sequence length="117" mass="12619">MCVHRRGAGVGVLDGVLYAVGGHDGFNYLSSVETYTPNTGVWTSIGEMSLPRRHAGVVALDGLLYVVGGDDETSNLDAVECYNPKTNTWTMVTASMNDKRNSVGVVVINRPQHFKTC</sequence>
<protein>
    <recommendedName>
        <fullName evidence="5">Kelch-like protein diablo</fullName>
    </recommendedName>
</protein>
<reference evidence="4" key="1">
    <citation type="submission" date="2010-06" db="EMBL/GenBank/DDBJ databases">
        <authorList>
            <person name="Jiang H."/>
            <person name="Abraham K."/>
            <person name="Ali S."/>
            <person name="Alsbrooks S.L."/>
            <person name="Anim B.N."/>
            <person name="Anosike U.S."/>
            <person name="Attaway T."/>
            <person name="Bandaranaike D.P."/>
            <person name="Battles P.K."/>
            <person name="Bell S.N."/>
            <person name="Bell A.V."/>
            <person name="Beltran B."/>
            <person name="Bickham C."/>
            <person name="Bustamante Y."/>
            <person name="Caleb T."/>
            <person name="Canada A."/>
            <person name="Cardenas V."/>
            <person name="Carter K."/>
            <person name="Chacko J."/>
            <person name="Chandrabose M.N."/>
            <person name="Chavez D."/>
            <person name="Chavez A."/>
            <person name="Chen L."/>
            <person name="Chu H.-S."/>
            <person name="Claassen K.J."/>
            <person name="Cockrell R."/>
            <person name="Collins M."/>
            <person name="Cooper J.A."/>
            <person name="Cree A."/>
            <person name="Curry S.M."/>
            <person name="Da Y."/>
            <person name="Dao M.D."/>
            <person name="Das B."/>
            <person name="Davila M.-L."/>
            <person name="Davy-Carroll L."/>
            <person name="Denson S."/>
            <person name="Dinh H."/>
            <person name="Ebong V.E."/>
            <person name="Edwards J.R."/>
            <person name="Egan A."/>
            <person name="El-Daye J."/>
            <person name="Escobedo L."/>
            <person name="Fernandez S."/>
            <person name="Fernando P.R."/>
            <person name="Flagg N."/>
            <person name="Forbes L.D."/>
            <person name="Fowler R.G."/>
            <person name="Fu Q."/>
            <person name="Gabisi R.A."/>
            <person name="Ganer J."/>
            <person name="Garbino Pronczuk A."/>
            <person name="Garcia R.M."/>
            <person name="Garner T."/>
            <person name="Garrett T.E."/>
            <person name="Gonzalez D.A."/>
            <person name="Hamid H."/>
            <person name="Hawkins E.S."/>
            <person name="Hirani K."/>
            <person name="Hogues M.E."/>
            <person name="Hollins B."/>
            <person name="Hsiao C.-H."/>
            <person name="Jabil R."/>
            <person name="James M.L."/>
            <person name="Jhangiani S.N."/>
            <person name="Johnson B."/>
            <person name="Johnson Q."/>
            <person name="Joshi V."/>
            <person name="Kalu J.B."/>
            <person name="Kam C."/>
            <person name="Kashfia A."/>
            <person name="Keebler J."/>
            <person name="Kisamo H."/>
            <person name="Kovar C.L."/>
            <person name="Lago L.A."/>
            <person name="Lai C.-Y."/>
            <person name="Laidlaw J."/>
            <person name="Lara F."/>
            <person name="Le T.-K."/>
            <person name="Lee S.L."/>
            <person name="Legall F.H."/>
            <person name="Lemon S.J."/>
            <person name="Lewis L.R."/>
            <person name="Li B."/>
            <person name="Liu Y."/>
            <person name="Liu Y.-S."/>
            <person name="Lopez J."/>
            <person name="Lozado R.J."/>
            <person name="Lu J."/>
            <person name="Madu R.C."/>
            <person name="Maheshwari M."/>
            <person name="Maheshwari R."/>
            <person name="Malloy K."/>
            <person name="Martinez E."/>
            <person name="Mathew T."/>
            <person name="Mercado I.C."/>
            <person name="Mercado C."/>
            <person name="Meyer B."/>
            <person name="Montgomery K."/>
            <person name="Morgan M.B."/>
            <person name="Munidasa M."/>
            <person name="Nazareth L.V."/>
            <person name="Nelson J."/>
            <person name="Ng B.M."/>
            <person name="Nguyen N.B."/>
            <person name="Nguyen P.Q."/>
            <person name="Nguyen T."/>
            <person name="Obregon M."/>
            <person name="Okwuonu G.O."/>
            <person name="Onwere C.G."/>
            <person name="Orozco G."/>
            <person name="Parra A."/>
            <person name="Patel S."/>
            <person name="Patil S."/>
            <person name="Perez A."/>
            <person name="Perez Y."/>
            <person name="Pham C."/>
            <person name="Primus E.L."/>
            <person name="Pu L.-L."/>
            <person name="Puazo M."/>
            <person name="Qin X."/>
            <person name="Quiroz J.B."/>
            <person name="Reese J."/>
            <person name="Richards S."/>
            <person name="Rives C.M."/>
            <person name="Robberts R."/>
            <person name="Ruiz S.J."/>
            <person name="Ruiz M.J."/>
            <person name="Santibanez J."/>
            <person name="Schneider B.W."/>
            <person name="Sisson I."/>
            <person name="Smith M."/>
            <person name="Sodergren E."/>
            <person name="Song X.-Z."/>
            <person name="Song B.B."/>
            <person name="Summersgill H."/>
            <person name="Thelus R."/>
            <person name="Thornton R.D."/>
            <person name="Trejos Z.Y."/>
            <person name="Usmani K."/>
            <person name="Vattathil S."/>
            <person name="Villasana D."/>
            <person name="Walker D.L."/>
            <person name="Wang S."/>
            <person name="Wang K."/>
            <person name="White C.S."/>
            <person name="Williams A.C."/>
            <person name="Williamson J."/>
            <person name="Wilson K."/>
            <person name="Woghiren I.O."/>
            <person name="Woodworth J.R."/>
            <person name="Worley K.C."/>
            <person name="Wright R.A."/>
            <person name="Wu W."/>
            <person name="Young L."/>
            <person name="Zhang L."/>
            <person name="Zhang J."/>
            <person name="Zhu Y."/>
            <person name="Muzny D.M."/>
            <person name="Weinstock G."/>
            <person name="Gibbs R.A."/>
        </authorList>
    </citation>
    <scope>NUCLEOTIDE SEQUENCE [LARGE SCALE GENOMIC DNA]</scope>
    <source>
        <strain evidence="4">LSR1</strain>
    </source>
</reference>